<dbReference type="AlphaFoldDB" id="A0A1I3XZ87"/>
<dbReference type="EMBL" id="FOSL01000004">
    <property type="protein sequence ID" value="SFK24371.1"/>
    <property type="molecule type" value="Genomic_DNA"/>
</dbReference>
<proteinExistence type="predicted"/>
<dbReference type="RefSeq" id="WP_149759729.1">
    <property type="nucleotide sequence ID" value="NZ_BSPE01000007.1"/>
</dbReference>
<reference evidence="1 2" key="1">
    <citation type="submission" date="2016-10" db="EMBL/GenBank/DDBJ databases">
        <authorList>
            <person name="Varghese N."/>
            <person name="Submissions S."/>
        </authorList>
    </citation>
    <scope>NUCLEOTIDE SEQUENCE [LARGE SCALE GENOMIC DNA]</scope>
    <source>
        <strain evidence="1 2">DSM 21822</strain>
    </source>
</reference>
<evidence type="ECO:0000313" key="2">
    <source>
        <dbReference type="Proteomes" id="UP000323300"/>
    </source>
</evidence>
<name>A0A1I3XZ87_9HYPH</name>
<gene>
    <name evidence="1" type="ORF">SAMN04488498_10438</name>
</gene>
<accession>A0A1I3XZ87</accession>
<protein>
    <submittedName>
        <fullName evidence="1">Uncharacterized protein</fullName>
    </submittedName>
</protein>
<evidence type="ECO:0000313" key="1">
    <source>
        <dbReference type="EMBL" id="SFK24371.1"/>
    </source>
</evidence>
<organism evidence="1 2">
    <name type="scientific">Neomesorhizobium albiziae</name>
    <dbReference type="NCBI Taxonomy" id="335020"/>
    <lineage>
        <taxon>Bacteria</taxon>
        <taxon>Pseudomonadati</taxon>
        <taxon>Pseudomonadota</taxon>
        <taxon>Alphaproteobacteria</taxon>
        <taxon>Hyphomicrobiales</taxon>
        <taxon>Phyllobacteriaceae</taxon>
        <taxon>Neomesorhizobium</taxon>
    </lineage>
</organism>
<dbReference type="Proteomes" id="UP000323300">
    <property type="component" value="Unassembled WGS sequence"/>
</dbReference>
<sequence>MLIEPPQTIGYKRPRALLRLLALLLLALAIAEVPFGTARVSAQASEPAGNAWLAQPDTGPARHSLSEKTALEIWVDATLQAVTSYPYGHTDEPVLAAAGPGGGQIKCVAAHGSLLATYVFPVSACLSSARDPPLTA</sequence>
<keyword evidence="2" id="KW-1185">Reference proteome</keyword>